<keyword evidence="3" id="KW-0489">Methyltransferase</keyword>
<dbReference type="GO" id="GO:0032259">
    <property type="term" value="P:methylation"/>
    <property type="evidence" value="ECO:0007669"/>
    <property type="project" value="UniProtKB-KW"/>
</dbReference>
<proteinExistence type="predicted"/>
<dbReference type="Gene3D" id="1.25.40.10">
    <property type="entry name" value="Tetratricopeptide repeat domain"/>
    <property type="match status" value="1"/>
</dbReference>
<protein>
    <submittedName>
        <fullName evidence="3">Methyltransferase domain-containing protein</fullName>
    </submittedName>
</protein>
<accession>A0ABS5RXK9</accession>
<dbReference type="InterPro" id="IPR013216">
    <property type="entry name" value="Methyltransf_11"/>
</dbReference>
<gene>
    <name evidence="3" type="ORF">JYU29_13980</name>
</gene>
<dbReference type="SUPFAM" id="SSF53335">
    <property type="entry name" value="S-adenosyl-L-methionine-dependent methyltransferases"/>
    <property type="match status" value="1"/>
</dbReference>
<keyword evidence="4" id="KW-1185">Reference proteome</keyword>
<feature type="domain" description="Methyltransferase type 11" evidence="2">
    <location>
        <begin position="152"/>
        <end position="242"/>
    </location>
</feature>
<dbReference type="Gene3D" id="3.40.50.150">
    <property type="entry name" value="Vaccinia Virus protein VP39"/>
    <property type="match status" value="1"/>
</dbReference>
<name>A0ABS5RXK9_9HYPH</name>
<dbReference type="PROSITE" id="PS50005">
    <property type="entry name" value="TPR"/>
    <property type="match status" value="1"/>
</dbReference>
<dbReference type="Proteomes" id="UP001297272">
    <property type="component" value="Unassembled WGS sequence"/>
</dbReference>
<dbReference type="SUPFAM" id="SSF48452">
    <property type="entry name" value="TPR-like"/>
    <property type="match status" value="1"/>
</dbReference>
<sequence>MVVAALSSGLSSGDLLADRRADYAEMLAQGQDWAAAAELMTSALQLAPDWAAGWFRVGELRERAGDEAGAEQAWREALRLEPADRFGATLKLALLGAAPIPETPPADFVEALFDDYAARFDQSLVDKLGYCVPELMDTALRATGRTRFDKAVDLGCGTGLMGERLRPLCGDLEGIDLSAEMLRKAQARGVYDRLVKGDIGELSVPRSVDLVTAADVFIYVGTLDAVFTSVTAMLRPNGLFAFSVEASEGDDLVLQESRRYAHGRAYVERELAQAGLTLLSVREDTIRSDRGAAIQGLVVVAGST</sequence>
<evidence type="ECO:0000259" key="2">
    <source>
        <dbReference type="Pfam" id="PF08241"/>
    </source>
</evidence>
<dbReference type="GO" id="GO:0008168">
    <property type="term" value="F:methyltransferase activity"/>
    <property type="evidence" value="ECO:0007669"/>
    <property type="project" value="UniProtKB-KW"/>
</dbReference>
<dbReference type="InterPro" id="IPR019734">
    <property type="entry name" value="TPR_rpt"/>
</dbReference>
<reference evidence="3 4" key="1">
    <citation type="submission" date="2021-03" db="EMBL/GenBank/DDBJ databases">
        <title>Tianweitania aestuarii sp. nov., isolated from a tidal flat.</title>
        <authorList>
            <person name="Park S."/>
            <person name="Yoon J.-H."/>
        </authorList>
    </citation>
    <scope>NUCLEOTIDE SEQUENCE [LARGE SCALE GENOMIC DNA]</scope>
    <source>
        <strain evidence="3 4">BSSL-BM11</strain>
    </source>
</reference>
<dbReference type="InterPro" id="IPR011990">
    <property type="entry name" value="TPR-like_helical_dom_sf"/>
</dbReference>
<dbReference type="InterPro" id="IPR029063">
    <property type="entry name" value="SAM-dependent_MTases_sf"/>
</dbReference>
<evidence type="ECO:0000256" key="1">
    <source>
        <dbReference type="PROSITE-ProRule" id="PRU00339"/>
    </source>
</evidence>
<dbReference type="CDD" id="cd02440">
    <property type="entry name" value="AdoMet_MTases"/>
    <property type="match status" value="1"/>
</dbReference>
<keyword evidence="3" id="KW-0808">Transferase</keyword>
<evidence type="ECO:0000313" key="3">
    <source>
        <dbReference type="EMBL" id="MBS9721795.1"/>
    </source>
</evidence>
<dbReference type="EMBL" id="JAFMNX010000003">
    <property type="protein sequence ID" value="MBS9721795.1"/>
    <property type="molecule type" value="Genomic_DNA"/>
</dbReference>
<organism evidence="3 4">
    <name type="scientific">Tianweitania aestuarii</name>
    <dbReference type="NCBI Taxonomy" id="2814886"/>
    <lineage>
        <taxon>Bacteria</taxon>
        <taxon>Pseudomonadati</taxon>
        <taxon>Pseudomonadota</taxon>
        <taxon>Alphaproteobacteria</taxon>
        <taxon>Hyphomicrobiales</taxon>
        <taxon>Phyllobacteriaceae</taxon>
        <taxon>Tianweitania</taxon>
    </lineage>
</organism>
<dbReference type="PANTHER" id="PTHR43861">
    <property type="entry name" value="TRANS-ACONITATE 2-METHYLTRANSFERASE-RELATED"/>
    <property type="match status" value="1"/>
</dbReference>
<dbReference type="Pfam" id="PF08241">
    <property type="entry name" value="Methyltransf_11"/>
    <property type="match status" value="1"/>
</dbReference>
<keyword evidence="1" id="KW-0802">TPR repeat</keyword>
<comment type="caution">
    <text evidence="3">The sequence shown here is derived from an EMBL/GenBank/DDBJ whole genome shotgun (WGS) entry which is preliminary data.</text>
</comment>
<dbReference type="PANTHER" id="PTHR43861:SF1">
    <property type="entry name" value="TRANS-ACONITATE 2-METHYLTRANSFERASE"/>
    <property type="match status" value="1"/>
</dbReference>
<evidence type="ECO:0000313" key="4">
    <source>
        <dbReference type="Proteomes" id="UP001297272"/>
    </source>
</evidence>
<feature type="repeat" description="TPR" evidence="1">
    <location>
        <begin position="51"/>
        <end position="84"/>
    </location>
</feature>